<name>A0A165ZJ29_9AGAM</name>
<accession>A0A165ZJ29</accession>
<evidence type="ECO:0000256" key="1">
    <source>
        <dbReference type="SAM" id="MobiDB-lite"/>
    </source>
</evidence>
<feature type="region of interest" description="Disordered" evidence="1">
    <location>
        <begin position="132"/>
        <end position="164"/>
    </location>
</feature>
<dbReference type="EMBL" id="KV417676">
    <property type="protein sequence ID" value="KZP10647.1"/>
    <property type="molecule type" value="Genomic_DNA"/>
</dbReference>
<organism evidence="2 3">
    <name type="scientific">Athelia psychrophila</name>
    <dbReference type="NCBI Taxonomy" id="1759441"/>
    <lineage>
        <taxon>Eukaryota</taxon>
        <taxon>Fungi</taxon>
        <taxon>Dikarya</taxon>
        <taxon>Basidiomycota</taxon>
        <taxon>Agaricomycotina</taxon>
        <taxon>Agaricomycetes</taxon>
        <taxon>Agaricomycetidae</taxon>
        <taxon>Atheliales</taxon>
        <taxon>Atheliaceae</taxon>
        <taxon>Athelia</taxon>
    </lineage>
</organism>
<evidence type="ECO:0000313" key="3">
    <source>
        <dbReference type="Proteomes" id="UP000076532"/>
    </source>
</evidence>
<dbReference type="AlphaFoldDB" id="A0A165ZJ29"/>
<protein>
    <submittedName>
        <fullName evidence="2">Uncharacterized protein</fullName>
    </submittedName>
</protein>
<keyword evidence="3" id="KW-1185">Reference proteome</keyword>
<dbReference type="Proteomes" id="UP000076532">
    <property type="component" value="Unassembled WGS sequence"/>
</dbReference>
<feature type="non-terminal residue" evidence="2">
    <location>
        <position position="1"/>
    </location>
</feature>
<reference evidence="2 3" key="1">
    <citation type="journal article" date="2016" name="Mol. Biol. Evol.">
        <title>Comparative Genomics of Early-Diverging Mushroom-Forming Fungi Provides Insights into the Origins of Lignocellulose Decay Capabilities.</title>
        <authorList>
            <person name="Nagy L.G."/>
            <person name="Riley R."/>
            <person name="Tritt A."/>
            <person name="Adam C."/>
            <person name="Daum C."/>
            <person name="Floudas D."/>
            <person name="Sun H."/>
            <person name="Yadav J.S."/>
            <person name="Pangilinan J."/>
            <person name="Larsson K.H."/>
            <person name="Matsuura K."/>
            <person name="Barry K."/>
            <person name="Labutti K."/>
            <person name="Kuo R."/>
            <person name="Ohm R.A."/>
            <person name="Bhattacharya S.S."/>
            <person name="Shirouzu T."/>
            <person name="Yoshinaga Y."/>
            <person name="Martin F.M."/>
            <person name="Grigoriev I.V."/>
            <person name="Hibbett D.S."/>
        </authorList>
    </citation>
    <scope>NUCLEOTIDE SEQUENCE [LARGE SCALE GENOMIC DNA]</scope>
    <source>
        <strain evidence="2 3">CBS 109695</strain>
    </source>
</reference>
<evidence type="ECO:0000313" key="2">
    <source>
        <dbReference type="EMBL" id="KZP10647.1"/>
    </source>
</evidence>
<feature type="compositionally biased region" description="Acidic residues" evidence="1">
    <location>
        <begin position="150"/>
        <end position="164"/>
    </location>
</feature>
<proteinExistence type="predicted"/>
<dbReference type="OrthoDB" id="3269232at2759"/>
<dbReference type="STRING" id="436010.A0A165ZJ29"/>
<sequence>VINLQASSILNEAYCERLRGQLAFREEKKATGKLKGKLMGDGLPVLLTGDVFFEKVVDAEAARKQDERGKKQRQLLRQDRTEALTAWKQQNDARTKAIEKRKAEWTQEKIEWEAERAAAKVAKEKFTKKQPICGKLPPAIPRPPVIPVELDNDDNDDNDDRSEA</sequence>
<gene>
    <name evidence="2" type="ORF">FIBSPDRAFT_989666</name>
</gene>